<keyword evidence="10" id="KW-0119">Carbohydrate metabolism</keyword>
<dbReference type="UniPathway" id="UPA00214"/>
<dbReference type="SUPFAM" id="SSF51735">
    <property type="entry name" value="NAD(P)-binding Rossmann-fold domains"/>
    <property type="match status" value="1"/>
</dbReference>
<evidence type="ECO:0000256" key="6">
    <source>
        <dbReference type="ARBA" id="ARBA00018569"/>
    </source>
</evidence>
<comment type="catalytic activity">
    <reaction evidence="1 10">
        <text>UDP-alpha-D-glucose = UDP-alpha-D-galactose</text>
        <dbReference type="Rhea" id="RHEA:22168"/>
        <dbReference type="ChEBI" id="CHEBI:58885"/>
        <dbReference type="ChEBI" id="CHEBI:66914"/>
        <dbReference type="EC" id="5.1.3.2"/>
    </reaction>
</comment>
<dbReference type="PRINTS" id="PR01713">
    <property type="entry name" value="NUCEPIMERASE"/>
</dbReference>
<dbReference type="Gene3D" id="3.90.25.10">
    <property type="entry name" value="UDP-galactose 4-epimerase, domain 1"/>
    <property type="match status" value="1"/>
</dbReference>
<evidence type="ECO:0000256" key="2">
    <source>
        <dbReference type="ARBA" id="ARBA00001911"/>
    </source>
</evidence>
<dbReference type="PANTHER" id="PTHR43725:SF47">
    <property type="entry name" value="UDP-GLUCOSE 4-EPIMERASE"/>
    <property type="match status" value="1"/>
</dbReference>
<dbReference type="NCBIfam" id="NF007956">
    <property type="entry name" value="PRK10675.1"/>
    <property type="match status" value="1"/>
</dbReference>
<accession>A0A0A8J441</accession>
<name>A0A0A8J441_ECOLX</name>
<sequence>MNILVTGGLGYIGSHTLIRLIELKYNVIVVDNFSNSKASVIDRIKALSGGEFVFYDYDICNAESLQEIFSKHDINKVIHFAGLKSVSESSRAPLTYYHNNVVGTLNLLQLMCINGIKDIIFSSSATVYGLPDNMPLTEKCVTGGTTNPYGTSKHMVEQILMDLIQSDGDWNITILRYFNPIGAHPSGEIGEDPLGVPNNLVPYVTKVAIGDLPYLTIYGDDYSTPDGTGIRDFIHVCDLAEGHIAALNNKKTNGLHIYNLGTGVGSSVLEIVNTFERVNNVSVPYRISKRRKGDVPECWADPSLIRAELSWSAKYNLEDMLKHAWLWQLKNPKGYD</sequence>
<reference evidence="13" key="1">
    <citation type="journal article" date="2014" name="DNA Res.">
        <title>A complete view of the genetic diversity of the Escherichia coli O-antigen biosynthesis gene cluster.</title>
        <authorList>
            <person name="Iguchi A."/>
            <person name="Iyoda S."/>
            <person name="Kikuchi T."/>
            <person name="Ogura Y."/>
            <person name="Katsura K."/>
            <person name="Ohnishi M."/>
            <person name="Hayashi T."/>
            <person name="Thomson N.R."/>
        </authorList>
    </citation>
    <scope>NUCLEOTIDE SEQUENCE</scope>
    <source>
        <strain evidence="13">U8-41</strain>
    </source>
</reference>
<dbReference type="AlphaFoldDB" id="A0A0A8J441"/>
<dbReference type="PANTHER" id="PTHR43725">
    <property type="entry name" value="UDP-GLUCOSE 4-EPIMERASE"/>
    <property type="match status" value="1"/>
</dbReference>
<keyword evidence="8" id="KW-0299">Galactose metabolism</keyword>
<evidence type="ECO:0000313" key="13">
    <source>
        <dbReference type="EMBL" id="BAQ00976.1"/>
    </source>
</evidence>
<dbReference type="EC" id="5.1.3.2" evidence="5 10"/>
<comment type="subunit">
    <text evidence="10">Homodimer.</text>
</comment>
<evidence type="ECO:0000313" key="12">
    <source>
        <dbReference type="EMBL" id="AIG62385.1"/>
    </source>
</evidence>
<evidence type="ECO:0000259" key="11">
    <source>
        <dbReference type="Pfam" id="PF01370"/>
    </source>
</evidence>
<evidence type="ECO:0000256" key="7">
    <source>
        <dbReference type="ARBA" id="ARBA00023027"/>
    </source>
</evidence>
<comment type="similarity">
    <text evidence="4 10">Belongs to the NAD(P)-dependent epimerase/dehydratase family.</text>
</comment>
<reference evidence="12" key="2">
    <citation type="journal article" date="2016" name="PLoS ONE">
        <title>Comparison of O-Antigen Gene Clusters of All O-Serogroups of Escherichia coli and Proposal for Adopting a New Nomenclature for O-Typing.</title>
        <authorList>
            <person name="DebRoy C."/>
            <person name="Fratamico P.M."/>
            <person name="Yan X."/>
            <person name="Baranzoni G."/>
            <person name="Liu Y."/>
            <person name="Needleman D.S."/>
            <person name="Tebbs R."/>
            <person name="O'Connell C.D."/>
            <person name="Allred A."/>
            <person name="Swimley M."/>
            <person name="Mwangi M."/>
            <person name="Kapur V."/>
            <person name="Raygoza Garay J.A."/>
            <person name="Roberts E.L."/>
            <person name="Katani R."/>
        </authorList>
    </citation>
    <scope>NUCLEOTIDE SEQUENCE</scope>
    <source>
        <strain evidence="12">U 8-41</strain>
    </source>
</reference>
<dbReference type="Pfam" id="PF01370">
    <property type="entry name" value="Epimerase"/>
    <property type="match status" value="1"/>
</dbReference>
<dbReference type="RefSeq" id="WP_069915473.1">
    <property type="nucleotide sequence ID" value="NZ_BFJW01000071.1"/>
</dbReference>
<organism evidence="13">
    <name type="scientific">Escherichia coli</name>
    <dbReference type="NCBI Taxonomy" id="562"/>
    <lineage>
        <taxon>Bacteria</taxon>
        <taxon>Pseudomonadati</taxon>
        <taxon>Pseudomonadota</taxon>
        <taxon>Gammaproteobacteria</taxon>
        <taxon>Enterobacterales</taxon>
        <taxon>Enterobacteriaceae</taxon>
        <taxon>Escherichia</taxon>
    </lineage>
</organism>
<dbReference type="GO" id="GO:0006012">
    <property type="term" value="P:galactose metabolic process"/>
    <property type="evidence" value="ECO:0007669"/>
    <property type="project" value="UniProtKB-UniPathway"/>
</dbReference>
<evidence type="ECO:0000256" key="3">
    <source>
        <dbReference type="ARBA" id="ARBA00004947"/>
    </source>
</evidence>
<dbReference type="EMBL" id="AB811622">
    <property type="protein sequence ID" value="BAQ00976.1"/>
    <property type="molecule type" value="Genomic_DNA"/>
</dbReference>
<evidence type="ECO:0000256" key="9">
    <source>
        <dbReference type="ARBA" id="ARBA00023235"/>
    </source>
</evidence>
<dbReference type="EMBL" id="KJ710508">
    <property type="protein sequence ID" value="AIG62385.1"/>
    <property type="molecule type" value="Genomic_DNA"/>
</dbReference>
<keyword evidence="7 10" id="KW-0520">NAD</keyword>
<comment type="pathway">
    <text evidence="3 10">Carbohydrate metabolism; galactose metabolism.</text>
</comment>
<dbReference type="InterPro" id="IPR036291">
    <property type="entry name" value="NAD(P)-bd_dom_sf"/>
</dbReference>
<protein>
    <recommendedName>
        <fullName evidence="6 10">UDP-glucose 4-epimerase</fullName>
        <ecNumber evidence="5 10">5.1.3.2</ecNumber>
    </recommendedName>
</protein>
<dbReference type="InterPro" id="IPR001509">
    <property type="entry name" value="Epimerase_deHydtase"/>
</dbReference>
<dbReference type="CDD" id="cd05247">
    <property type="entry name" value="UDP_G4E_1_SDR_e"/>
    <property type="match status" value="1"/>
</dbReference>
<evidence type="ECO:0000256" key="4">
    <source>
        <dbReference type="ARBA" id="ARBA00007637"/>
    </source>
</evidence>
<comment type="cofactor">
    <cofactor evidence="2 10">
        <name>NAD(+)</name>
        <dbReference type="ChEBI" id="CHEBI:57540"/>
    </cofactor>
</comment>
<dbReference type="Gene3D" id="3.40.50.720">
    <property type="entry name" value="NAD(P)-binding Rossmann-like Domain"/>
    <property type="match status" value="1"/>
</dbReference>
<evidence type="ECO:0000256" key="10">
    <source>
        <dbReference type="RuleBase" id="RU366046"/>
    </source>
</evidence>
<evidence type="ECO:0000256" key="5">
    <source>
        <dbReference type="ARBA" id="ARBA00013189"/>
    </source>
</evidence>
<proteinExistence type="inferred from homology"/>
<dbReference type="GO" id="GO:0003978">
    <property type="term" value="F:UDP-glucose 4-epimerase activity"/>
    <property type="evidence" value="ECO:0007669"/>
    <property type="project" value="UniProtKB-UniRule"/>
</dbReference>
<keyword evidence="9 10" id="KW-0413">Isomerase</keyword>
<feature type="domain" description="NAD-dependent epimerase/dehydratase" evidence="11">
    <location>
        <begin position="3"/>
        <end position="261"/>
    </location>
</feature>
<evidence type="ECO:0000256" key="1">
    <source>
        <dbReference type="ARBA" id="ARBA00000083"/>
    </source>
</evidence>
<gene>
    <name evidence="12" type="primary">galE</name>
</gene>
<dbReference type="NCBIfam" id="TIGR01179">
    <property type="entry name" value="galE"/>
    <property type="match status" value="1"/>
</dbReference>
<dbReference type="GO" id="GO:0005829">
    <property type="term" value="C:cytosol"/>
    <property type="evidence" value="ECO:0007669"/>
    <property type="project" value="TreeGrafter"/>
</dbReference>
<dbReference type="InterPro" id="IPR005886">
    <property type="entry name" value="UDP_G4E"/>
</dbReference>
<evidence type="ECO:0000256" key="8">
    <source>
        <dbReference type="ARBA" id="ARBA00023144"/>
    </source>
</evidence>